<protein>
    <recommendedName>
        <fullName evidence="3">Methyl-accepting chemotaxis protein</fullName>
    </recommendedName>
</protein>
<evidence type="ECO:0008006" key="3">
    <source>
        <dbReference type="Google" id="ProtNLM"/>
    </source>
</evidence>
<sequence>MLHIKGIIQYTQYVLNGANEIEKISTQSAISVEEINKQTMEISNKIAHINKLTDETQEFTEEVNYLVKQFKIWRNKKCLGKYPYAFF</sequence>
<evidence type="ECO:0000313" key="2">
    <source>
        <dbReference type="Proteomes" id="UP000472355"/>
    </source>
</evidence>
<organism evidence="1 2">
    <name type="scientific">Clostridium botulinum</name>
    <dbReference type="NCBI Taxonomy" id="1491"/>
    <lineage>
        <taxon>Bacteria</taxon>
        <taxon>Bacillati</taxon>
        <taxon>Bacillota</taxon>
        <taxon>Clostridia</taxon>
        <taxon>Eubacteriales</taxon>
        <taxon>Clostridiaceae</taxon>
        <taxon>Clostridium</taxon>
    </lineage>
</organism>
<accession>A0A6M0SMW6</accession>
<evidence type="ECO:0000313" key="1">
    <source>
        <dbReference type="EMBL" id="NFA42621.1"/>
    </source>
</evidence>
<dbReference type="Proteomes" id="UP000472355">
    <property type="component" value="Unassembled WGS sequence"/>
</dbReference>
<comment type="caution">
    <text evidence="1">The sequence shown here is derived from an EMBL/GenBank/DDBJ whole genome shotgun (WGS) entry which is preliminary data.</text>
</comment>
<name>A0A6M0SMW6_CLOBO</name>
<dbReference type="RefSeq" id="WP_205452143.1">
    <property type="nucleotide sequence ID" value="NZ_QPZU01000016.1"/>
</dbReference>
<dbReference type="AlphaFoldDB" id="A0A6M0SMW6"/>
<dbReference type="SUPFAM" id="SSF58104">
    <property type="entry name" value="Methyl-accepting chemotaxis protein (MCP) signaling domain"/>
    <property type="match status" value="1"/>
</dbReference>
<reference evidence="1 2" key="1">
    <citation type="submission" date="2019-02" db="EMBL/GenBank/DDBJ databases">
        <title>Genome sequencing of Clostridium botulinum clinical isolates.</title>
        <authorList>
            <person name="Brunt J."/>
            <person name="Van Vliet A.H.M."/>
            <person name="Stringer S.C."/>
            <person name="Grant K.A."/>
            <person name="Carter A.C."/>
            <person name="Peck M.W."/>
        </authorList>
    </citation>
    <scope>NUCLEOTIDE SEQUENCE [LARGE SCALE GENOMIC DNA]</scope>
    <source>
        <strain evidence="1 2">H113700579</strain>
    </source>
</reference>
<dbReference type="EMBL" id="SGKU01000019">
    <property type="protein sequence ID" value="NFA42621.1"/>
    <property type="molecule type" value="Genomic_DNA"/>
</dbReference>
<gene>
    <name evidence="1" type="ORF">EXM65_08545</name>
</gene>
<proteinExistence type="predicted"/>
<dbReference type="Gene3D" id="1.10.287.950">
    <property type="entry name" value="Methyl-accepting chemotaxis protein"/>
    <property type="match status" value="1"/>
</dbReference>